<dbReference type="RefSeq" id="WP_108388929.1">
    <property type="nucleotide sequence ID" value="NZ_QBUD01000022.1"/>
</dbReference>
<dbReference type="Proteomes" id="UP000244523">
    <property type="component" value="Unassembled WGS sequence"/>
</dbReference>
<keyword evidence="2" id="KW-1185">Reference proteome</keyword>
<dbReference type="EMBL" id="QBUD01000022">
    <property type="protein sequence ID" value="PUB10051.1"/>
    <property type="molecule type" value="Genomic_DNA"/>
</dbReference>
<dbReference type="InterPro" id="IPR003615">
    <property type="entry name" value="HNH_nuc"/>
</dbReference>
<name>A0A2T6K5X2_9RHOB</name>
<reference evidence="1 2" key="1">
    <citation type="submission" date="2018-04" db="EMBL/GenBank/DDBJ databases">
        <title>Genomic Encyclopedia of Archaeal and Bacterial Type Strains, Phase II (KMG-II): from individual species to whole genera.</title>
        <authorList>
            <person name="Goeker M."/>
        </authorList>
    </citation>
    <scope>NUCLEOTIDE SEQUENCE [LARGE SCALE GENOMIC DNA]</scope>
    <source>
        <strain evidence="1 2">DSM 29955</strain>
    </source>
</reference>
<dbReference type="OrthoDB" id="9802640at2"/>
<organism evidence="1 2">
    <name type="scientific">Yoonia sediminilitoris</name>
    <dbReference type="NCBI Taxonomy" id="1286148"/>
    <lineage>
        <taxon>Bacteria</taxon>
        <taxon>Pseudomonadati</taxon>
        <taxon>Pseudomonadota</taxon>
        <taxon>Alphaproteobacteria</taxon>
        <taxon>Rhodobacterales</taxon>
        <taxon>Paracoccaceae</taxon>
        <taxon>Yoonia</taxon>
    </lineage>
</organism>
<evidence type="ECO:0000313" key="2">
    <source>
        <dbReference type="Proteomes" id="UP000244523"/>
    </source>
</evidence>
<comment type="caution">
    <text evidence="1">The sequence shown here is derived from an EMBL/GenBank/DDBJ whole genome shotgun (WGS) entry which is preliminary data.</text>
</comment>
<evidence type="ECO:0000313" key="1">
    <source>
        <dbReference type="EMBL" id="PUB10051.1"/>
    </source>
</evidence>
<accession>A0A2T6K5X2</accession>
<proteinExistence type="predicted"/>
<protein>
    <submittedName>
        <fullName evidence="1">5-methylcytosine-specific restriction protein A</fullName>
    </submittedName>
</protein>
<gene>
    <name evidence="1" type="ORF">C8N45_1223</name>
</gene>
<sequence>MEFVVTDNEGLPLDATVEVESGTIILRSRGGAAGSPNARNRDYSTALRLILRRLLDQSIEIEGAWVDSSRVQQMPLGERQILFRDDLPETSEQLFTRMSRRMQAVGRLPDAGPGRGNSNKRIRIEIGARSTGDIAHAIGAIPKDRSVPRHAVRLSAEQLRKVTAEHVWQAISNILLEGPSENYGPSTDYDLLTDAGLALPPKAVFGQAASLALGRIVGPNHFSAGLGTPCFDILQKAGYRIVPKRETIDPAEELSAGDKVWTEGNVRLLTHLRRERGHGLSRAKKAEFIRKHGRLFCERCKMDPVVVFGDQYGEACIEVHHHKTAVAEMGTRHETRLDDLQCLCANCHRYVHRIMKSVAADN</sequence>
<dbReference type="AlphaFoldDB" id="A0A2T6K5X2"/>
<dbReference type="CDD" id="cd00085">
    <property type="entry name" value="HNHc"/>
    <property type="match status" value="1"/>
</dbReference>